<dbReference type="EMBL" id="CP000091">
    <property type="protein sequence ID" value="AAZ65098.1"/>
    <property type="molecule type" value="Genomic_DNA"/>
</dbReference>
<dbReference type="STRING" id="264198.Reut_B5755"/>
<dbReference type="KEGG" id="reu:Reut_B5755"/>
<sequence length="97" mass="11171">MRTKKGRRRTPDSRLNIEMETDMLKLFIGLGIPYIGVIGMLPWVASVERFVLGVPFIYAWIFLWFVLTSGCMLACWWLFDRRADSLDTEVVPAADPC</sequence>
<organism evidence="2">
    <name type="scientific">Cupriavidus pinatubonensis (strain JMP 134 / LMG 1197)</name>
    <name type="common">Cupriavidus necator (strain JMP 134)</name>
    <dbReference type="NCBI Taxonomy" id="264198"/>
    <lineage>
        <taxon>Bacteria</taxon>
        <taxon>Pseudomonadati</taxon>
        <taxon>Pseudomonadota</taxon>
        <taxon>Betaproteobacteria</taxon>
        <taxon>Burkholderiales</taxon>
        <taxon>Burkholderiaceae</taxon>
        <taxon>Cupriavidus</taxon>
    </lineage>
</organism>
<name>Q46P36_CUPPJ</name>
<protein>
    <recommendedName>
        <fullName evidence="3">Transmembrane protein</fullName>
    </recommendedName>
</protein>
<dbReference type="AlphaFoldDB" id="Q46P36"/>
<dbReference type="eggNOG" id="ENOG503334Q">
    <property type="taxonomic scope" value="Bacteria"/>
</dbReference>
<reference evidence="2" key="1">
    <citation type="submission" date="2005-08" db="EMBL/GenBank/DDBJ databases">
        <title>Complete sequence of chromosome 2 of Ralstonia eutropha JMP134.</title>
        <authorList>
            <person name="Copeland A."/>
            <person name="Lucas S."/>
            <person name="Lapidus A."/>
            <person name="Barry K."/>
            <person name="Detter J.C."/>
            <person name="Glavina T."/>
            <person name="Hammon N."/>
            <person name="Israni S."/>
            <person name="Pitluck S."/>
            <person name="Goltsman E."/>
            <person name="Martinez M."/>
            <person name="Schmutz J."/>
            <person name="Larimer F."/>
            <person name="Land M."/>
            <person name="Lykidis A."/>
            <person name="Richardson P."/>
        </authorList>
    </citation>
    <scope>NUCLEOTIDE SEQUENCE [LARGE SCALE GENOMIC DNA]</scope>
    <source>
        <strain evidence="2">JMP134</strain>
    </source>
</reference>
<keyword evidence="1" id="KW-0472">Membrane</keyword>
<evidence type="ECO:0000313" key="2">
    <source>
        <dbReference type="EMBL" id="AAZ65098.1"/>
    </source>
</evidence>
<dbReference type="HOGENOM" id="CLU_2342070_0_0_4"/>
<accession>Q46P36</accession>
<dbReference type="InterPro" id="IPR021741">
    <property type="entry name" value="DUF3311"/>
</dbReference>
<dbReference type="Pfam" id="PF11755">
    <property type="entry name" value="DUF3311"/>
    <property type="match status" value="1"/>
</dbReference>
<feature type="transmembrane region" description="Helical" evidence="1">
    <location>
        <begin position="57"/>
        <end position="79"/>
    </location>
</feature>
<gene>
    <name evidence="2" type="ordered locus">Reut_B5755</name>
</gene>
<keyword evidence="1" id="KW-1133">Transmembrane helix</keyword>
<keyword evidence="1" id="KW-0812">Transmembrane</keyword>
<evidence type="ECO:0000256" key="1">
    <source>
        <dbReference type="SAM" id="Phobius"/>
    </source>
</evidence>
<proteinExistence type="predicted"/>
<evidence type="ECO:0008006" key="3">
    <source>
        <dbReference type="Google" id="ProtNLM"/>
    </source>
</evidence>
<feature type="transmembrane region" description="Helical" evidence="1">
    <location>
        <begin position="24"/>
        <end position="45"/>
    </location>
</feature>